<proteinExistence type="predicted"/>
<dbReference type="EMBL" id="GBRH01223686">
    <property type="protein sequence ID" value="JAD74209.1"/>
    <property type="molecule type" value="Transcribed_RNA"/>
</dbReference>
<reference evidence="1" key="1">
    <citation type="submission" date="2014-09" db="EMBL/GenBank/DDBJ databases">
        <authorList>
            <person name="Magalhaes I.L.F."/>
            <person name="Oliveira U."/>
            <person name="Santos F.R."/>
            <person name="Vidigal T.H.D.A."/>
            <person name="Brescovit A.D."/>
            <person name="Santos A.J."/>
        </authorList>
    </citation>
    <scope>NUCLEOTIDE SEQUENCE</scope>
    <source>
        <tissue evidence="1">Shoot tissue taken approximately 20 cm above the soil surface</tissue>
    </source>
</reference>
<sequence>MEASSTGAPMAAVSLLFFLCVGWEEDK</sequence>
<evidence type="ECO:0000313" key="1">
    <source>
        <dbReference type="EMBL" id="JAD74209.1"/>
    </source>
</evidence>
<organism evidence="1">
    <name type="scientific">Arundo donax</name>
    <name type="common">Giant reed</name>
    <name type="synonym">Donax arundinaceus</name>
    <dbReference type="NCBI Taxonomy" id="35708"/>
    <lineage>
        <taxon>Eukaryota</taxon>
        <taxon>Viridiplantae</taxon>
        <taxon>Streptophyta</taxon>
        <taxon>Embryophyta</taxon>
        <taxon>Tracheophyta</taxon>
        <taxon>Spermatophyta</taxon>
        <taxon>Magnoliopsida</taxon>
        <taxon>Liliopsida</taxon>
        <taxon>Poales</taxon>
        <taxon>Poaceae</taxon>
        <taxon>PACMAD clade</taxon>
        <taxon>Arundinoideae</taxon>
        <taxon>Arundineae</taxon>
        <taxon>Arundo</taxon>
    </lineage>
</organism>
<protein>
    <submittedName>
        <fullName evidence="1">Uncharacterized protein</fullName>
    </submittedName>
</protein>
<accession>A0A0A9CD33</accession>
<dbReference type="AlphaFoldDB" id="A0A0A9CD33"/>
<reference evidence="1" key="2">
    <citation type="journal article" date="2015" name="Data Brief">
        <title>Shoot transcriptome of the giant reed, Arundo donax.</title>
        <authorList>
            <person name="Barrero R.A."/>
            <person name="Guerrero F.D."/>
            <person name="Moolhuijzen P."/>
            <person name="Goolsby J.A."/>
            <person name="Tidwell J."/>
            <person name="Bellgard S.E."/>
            <person name="Bellgard M.I."/>
        </authorList>
    </citation>
    <scope>NUCLEOTIDE SEQUENCE</scope>
    <source>
        <tissue evidence="1">Shoot tissue taken approximately 20 cm above the soil surface</tissue>
    </source>
</reference>
<name>A0A0A9CD33_ARUDO</name>